<evidence type="ECO:0008006" key="3">
    <source>
        <dbReference type="Google" id="ProtNLM"/>
    </source>
</evidence>
<dbReference type="AlphaFoldDB" id="A0A1R1BQG6"/>
<dbReference type="RefSeq" id="WP_076332847.1">
    <property type="nucleotide sequence ID" value="NZ_MRTJ01000008.1"/>
</dbReference>
<evidence type="ECO:0000313" key="1">
    <source>
        <dbReference type="EMBL" id="OMF12132.1"/>
    </source>
</evidence>
<dbReference type="OrthoDB" id="2624539at2"/>
<organism evidence="1 2">
    <name type="scientific">Paenibacillus amylolyticus</name>
    <dbReference type="NCBI Taxonomy" id="1451"/>
    <lineage>
        <taxon>Bacteria</taxon>
        <taxon>Bacillati</taxon>
        <taxon>Bacillota</taxon>
        <taxon>Bacilli</taxon>
        <taxon>Bacillales</taxon>
        <taxon>Paenibacillaceae</taxon>
        <taxon>Paenibacillus</taxon>
    </lineage>
</organism>
<dbReference type="Proteomes" id="UP000187134">
    <property type="component" value="Unassembled WGS sequence"/>
</dbReference>
<evidence type="ECO:0000313" key="2">
    <source>
        <dbReference type="Proteomes" id="UP000187134"/>
    </source>
</evidence>
<dbReference type="EMBL" id="MRTJ01000008">
    <property type="protein sequence ID" value="OMF12132.1"/>
    <property type="molecule type" value="Genomic_DNA"/>
</dbReference>
<accession>A0A1R1BQG6</accession>
<name>A0A1R1BQG6_PAEAM</name>
<sequence length="333" mass="39594">MNAIEKLQIERPLVCTYKHHALPLAISPNVKNNLEWQLNHYIQIYAKDFNGDPHWLDFYIFDSILFRSYAPWLTIQHLSSDYISKFTSIPNFIKTSIANGKYVYINYDSYFVKHTNAYKRKHAPNNMLIFGYDMNMRQFDVYDYTYTTNRQLEAIKVPFDEIETSFLSDASKRWARVLAYNEEYIHKFDMKLMLRSLMDYVFSRNSSETYKIFISTDTNDYFGISVYKRIVDFCEACQRDTARFTILPFCLLLDHKRVLKELVIYLSKKGICHQKYINELTSIEMEALLVRNIAMKYAYNRNKRDLQSIIDEIHILYTTENIVLGNLIQAINI</sequence>
<reference evidence="1 2" key="1">
    <citation type="submission" date="2016-11" db="EMBL/GenBank/DDBJ databases">
        <title>Paenibacillus species isolates.</title>
        <authorList>
            <person name="Beno S.M."/>
        </authorList>
    </citation>
    <scope>NUCLEOTIDE SEQUENCE [LARGE SCALE GENOMIC DNA]</scope>
    <source>
        <strain evidence="1 2">FSL H8-0246</strain>
    </source>
</reference>
<comment type="caution">
    <text evidence="1">The sequence shown here is derived from an EMBL/GenBank/DDBJ whole genome shotgun (WGS) entry which is preliminary data.</text>
</comment>
<proteinExistence type="predicted"/>
<protein>
    <recommendedName>
        <fullName evidence="3">Butirosin biosynthesis protein H N-terminal domain-containing protein</fullName>
    </recommendedName>
</protein>
<gene>
    <name evidence="1" type="ORF">BK131_19200</name>
</gene>